<dbReference type="Proteomes" id="UP000000305">
    <property type="component" value="Unassembled WGS sequence"/>
</dbReference>
<gene>
    <name evidence="4" type="ORF">DAPPUDRAFT_299960</name>
</gene>
<keyword evidence="5" id="KW-1185">Reference proteome</keyword>
<evidence type="ECO:0000259" key="3">
    <source>
        <dbReference type="PROSITE" id="PS50835"/>
    </source>
</evidence>
<dbReference type="PANTHER" id="PTHR47633">
    <property type="entry name" value="IMMUNOGLOBULIN"/>
    <property type="match status" value="1"/>
</dbReference>
<organism evidence="4 5">
    <name type="scientific">Daphnia pulex</name>
    <name type="common">Water flea</name>
    <dbReference type="NCBI Taxonomy" id="6669"/>
    <lineage>
        <taxon>Eukaryota</taxon>
        <taxon>Metazoa</taxon>
        <taxon>Ecdysozoa</taxon>
        <taxon>Arthropoda</taxon>
        <taxon>Crustacea</taxon>
        <taxon>Branchiopoda</taxon>
        <taxon>Diplostraca</taxon>
        <taxon>Cladocera</taxon>
        <taxon>Anomopoda</taxon>
        <taxon>Daphniidae</taxon>
        <taxon>Daphnia</taxon>
    </lineage>
</organism>
<dbReference type="OrthoDB" id="6377283at2759"/>
<protein>
    <recommendedName>
        <fullName evidence="3">Ig-like domain-containing protein</fullName>
    </recommendedName>
</protein>
<dbReference type="PhylomeDB" id="E9FRF1"/>
<feature type="domain" description="Ig-like" evidence="3">
    <location>
        <begin position="339"/>
        <end position="429"/>
    </location>
</feature>
<dbReference type="PROSITE" id="PS50835">
    <property type="entry name" value="IG_LIKE"/>
    <property type="match status" value="3"/>
</dbReference>
<sequence>MGQDETSCVVIVEGVHVSTDQADLVNNLLRSGDRRYVENKSTTRTQESYSSQSHSSTTNHVSSSQYQSSSTSNQLSSSTHVSSSRETYSSQSTSVDTTSSKRQQKVYGGSATSRSRTATKDLELPPSDALMCQPKFVKPLSEMTIKDGEALKLACIVKGDPDPNVTWLKNGELLSSSDILDLKYRNGTATLSINEVYPEDEGLYTCKAKNTLGETETTCRLTVQTSEKACHRTTGKERAPRIIEHVSSKTVNDGESVTLQCRVTAATKFDVIWLHNEKEIKPSKDFEYDRLGDVCKLKIAEIFPEDAGTYTCEVFNDVGEAFSSCTLLVVVPTEEVKSPTFKIFPQSITIAQGQVATFTCETDKAPTKVTWMKDGQPLEASTKNAQSVDGKKRFKLEVSNVTTADVGQYGVTVVGKKCETSASFSLNVTATEL</sequence>
<dbReference type="STRING" id="6669.E9FRF1"/>
<dbReference type="InterPro" id="IPR003598">
    <property type="entry name" value="Ig_sub2"/>
</dbReference>
<dbReference type="SMART" id="SM00409">
    <property type="entry name" value="IG"/>
    <property type="match status" value="3"/>
</dbReference>
<evidence type="ECO:0000256" key="1">
    <source>
        <dbReference type="ARBA" id="ARBA00022553"/>
    </source>
</evidence>
<name>E9FRF1_DAPPU</name>
<feature type="region of interest" description="Disordered" evidence="2">
    <location>
        <begin position="35"/>
        <end position="125"/>
    </location>
</feature>
<accession>E9FRF1</accession>
<keyword evidence="1" id="KW-0597">Phosphoprotein</keyword>
<dbReference type="FunFam" id="2.60.40.10:FF:001097">
    <property type="entry name" value="Immunoglobulin-like and fibronectin type III domain-containing protein 1"/>
    <property type="match status" value="1"/>
</dbReference>
<proteinExistence type="predicted"/>
<dbReference type="InParanoid" id="E9FRF1"/>
<feature type="compositionally biased region" description="Low complexity" evidence="2">
    <location>
        <begin position="48"/>
        <end position="100"/>
    </location>
</feature>
<dbReference type="InterPro" id="IPR036179">
    <property type="entry name" value="Ig-like_dom_sf"/>
</dbReference>
<dbReference type="Pfam" id="PF07679">
    <property type="entry name" value="I-set"/>
    <property type="match status" value="3"/>
</dbReference>
<evidence type="ECO:0000313" key="4">
    <source>
        <dbReference type="EMBL" id="EFX90154.1"/>
    </source>
</evidence>
<dbReference type="SUPFAM" id="SSF48726">
    <property type="entry name" value="Immunoglobulin"/>
    <property type="match status" value="3"/>
</dbReference>
<evidence type="ECO:0000256" key="2">
    <source>
        <dbReference type="SAM" id="MobiDB-lite"/>
    </source>
</evidence>
<dbReference type="InterPro" id="IPR003599">
    <property type="entry name" value="Ig_sub"/>
</dbReference>
<dbReference type="GO" id="GO:0030016">
    <property type="term" value="C:myofibril"/>
    <property type="evidence" value="ECO:0007669"/>
    <property type="project" value="UniProtKB-ARBA"/>
</dbReference>
<feature type="domain" description="Ig-like" evidence="3">
    <location>
        <begin position="240"/>
        <end position="323"/>
    </location>
</feature>
<dbReference type="HOGENOM" id="CLU_051918_1_1_1"/>
<dbReference type="InterPro" id="IPR007110">
    <property type="entry name" value="Ig-like_dom"/>
</dbReference>
<dbReference type="InterPro" id="IPR013098">
    <property type="entry name" value="Ig_I-set"/>
</dbReference>
<feature type="domain" description="Ig-like" evidence="3">
    <location>
        <begin position="134"/>
        <end position="222"/>
    </location>
</feature>
<dbReference type="Gene3D" id="2.60.40.10">
    <property type="entry name" value="Immunoglobulins"/>
    <property type="match status" value="3"/>
</dbReference>
<dbReference type="EMBL" id="GL732523">
    <property type="protein sequence ID" value="EFX90154.1"/>
    <property type="molecule type" value="Genomic_DNA"/>
</dbReference>
<dbReference type="OMA" id="VEINCRS"/>
<dbReference type="FunFam" id="2.60.40.10:FF:000977">
    <property type="entry name" value="Myosin binding protein H like"/>
    <property type="match status" value="2"/>
</dbReference>
<reference evidence="4 5" key="1">
    <citation type="journal article" date="2011" name="Science">
        <title>The ecoresponsive genome of Daphnia pulex.</title>
        <authorList>
            <person name="Colbourne J.K."/>
            <person name="Pfrender M.E."/>
            <person name="Gilbert D."/>
            <person name="Thomas W.K."/>
            <person name="Tucker A."/>
            <person name="Oakley T.H."/>
            <person name="Tokishita S."/>
            <person name="Aerts A."/>
            <person name="Arnold G.J."/>
            <person name="Basu M.K."/>
            <person name="Bauer D.J."/>
            <person name="Caceres C.E."/>
            <person name="Carmel L."/>
            <person name="Casola C."/>
            <person name="Choi J.H."/>
            <person name="Detter J.C."/>
            <person name="Dong Q."/>
            <person name="Dusheyko S."/>
            <person name="Eads B.D."/>
            <person name="Frohlich T."/>
            <person name="Geiler-Samerotte K.A."/>
            <person name="Gerlach D."/>
            <person name="Hatcher P."/>
            <person name="Jogdeo S."/>
            <person name="Krijgsveld J."/>
            <person name="Kriventseva E.V."/>
            <person name="Kultz D."/>
            <person name="Laforsch C."/>
            <person name="Lindquist E."/>
            <person name="Lopez J."/>
            <person name="Manak J.R."/>
            <person name="Muller J."/>
            <person name="Pangilinan J."/>
            <person name="Patwardhan R.P."/>
            <person name="Pitluck S."/>
            <person name="Pritham E.J."/>
            <person name="Rechtsteiner A."/>
            <person name="Rho M."/>
            <person name="Rogozin I.B."/>
            <person name="Sakarya O."/>
            <person name="Salamov A."/>
            <person name="Schaack S."/>
            <person name="Shapiro H."/>
            <person name="Shiga Y."/>
            <person name="Skalitzky C."/>
            <person name="Smith Z."/>
            <person name="Souvorov A."/>
            <person name="Sung W."/>
            <person name="Tang Z."/>
            <person name="Tsuchiya D."/>
            <person name="Tu H."/>
            <person name="Vos H."/>
            <person name="Wang M."/>
            <person name="Wolf Y.I."/>
            <person name="Yamagata H."/>
            <person name="Yamada T."/>
            <person name="Ye Y."/>
            <person name="Shaw J.R."/>
            <person name="Andrews J."/>
            <person name="Crease T.J."/>
            <person name="Tang H."/>
            <person name="Lucas S.M."/>
            <person name="Robertson H.M."/>
            <person name="Bork P."/>
            <person name="Koonin E.V."/>
            <person name="Zdobnov E.M."/>
            <person name="Grigoriev I.V."/>
            <person name="Lynch M."/>
            <person name="Boore J.L."/>
        </authorList>
    </citation>
    <scope>NUCLEOTIDE SEQUENCE [LARGE SCALE GENOMIC DNA]</scope>
</reference>
<dbReference type="eggNOG" id="KOG0613">
    <property type="taxonomic scope" value="Eukaryota"/>
</dbReference>
<evidence type="ECO:0000313" key="5">
    <source>
        <dbReference type="Proteomes" id="UP000000305"/>
    </source>
</evidence>
<dbReference type="SMART" id="SM00408">
    <property type="entry name" value="IGc2"/>
    <property type="match status" value="3"/>
</dbReference>
<dbReference type="PIRSF" id="PIRSF000615">
    <property type="entry name" value="TyrPK_CSF1-R"/>
    <property type="match status" value="1"/>
</dbReference>
<dbReference type="AlphaFoldDB" id="E9FRF1"/>
<dbReference type="InterPro" id="IPR013783">
    <property type="entry name" value="Ig-like_fold"/>
</dbReference>
<dbReference type="KEGG" id="dpx:DAPPUDRAFT_299960"/>